<proteinExistence type="predicted"/>
<dbReference type="STRING" id="1834516.BL253_30750"/>
<dbReference type="OrthoDB" id="501927at2"/>
<evidence type="ECO:0000313" key="1">
    <source>
        <dbReference type="EMBL" id="ONH24284.1"/>
    </source>
</evidence>
<reference evidence="2" key="1">
    <citation type="submission" date="2016-10" db="EMBL/GenBank/DDBJ databases">
        <title>Frankia sp. NRRL B-16386 Genome sequencing.</title>
        <authorList>
            <person name="Ghodhbane-Gtari F."/>
            <person name="Swanson E."/>
            <person name="Gueddou A."/>
            <person name="Hezbri K."/>
            <person name="Ktari K."/>
            <person name="Nouioui I."/>
            <person name="Morris K."/>
            <person name="Simpson S."/>
            <person name="Abebe-Akele F."/>
            <person name="Thomas K."/>
            <person name="Gtari M."/>
            <person name="Tisa L.S."/>
        </authorList>
    </citation>
    <scope>NUCLEOTIDE SEQUENCE [LARGE SCALE GENOMIC DNA]</scope>
    <source>
        <strain evidence="2">NRRL B-16386</strain>
    </source>
</reference>
<comment type="caution">
    <text evidence="1">The sequence shown here is derived from an EMBL/GenBank/DDBJ whole genome shotgun (WGS) entry which is preliminary data.</text>
</comment>
<dbReference type="EMBL" id="MOMC01000073">
    <property type="protein sequence ID" value="ONH24284.1"/>
    <property type="molecule type" value="Genomic_DNA"/>
</dbReference>
<accession>A0A1V2I2B5</accession>
<dbReference type="RefSeq" id="WP_076820892.1">
    <property type="nucleotide sequence ID" value="NZ_MOMC01000073.1"/>
</dbReference>
<evidence type="ECO:0000313" key="2">
    <source>
        <dbReference type="Proteomes" id="UP000188929"/>
    </source>
</evidence>
<dbReference type="AlphaFoldDB" id="A0A1V2I2B5"/>
<organism evidence="1 2">
    <name type="scientific">Pseudofrankia asymbiotica</name>
    <dbReference type="NCBI Taxonomy" id="1834516"/>
    <lineage>
        <taxon>Bacteria</taxon>
        <taxon>Bacillati</taxon>
        <taxon>Actinomycetota</taxon>
        <taxon>Actinomycetes</taxon>
        <taxon>Frankiales</taxon>
        <taxon>Frankiaceae</taxon>
        <taxon>Pseudofrankia</taxon>
    </lineage>
</organism>
<dbReference type="Proteomes" id="UP000188929">
    <property type="component" value="Unassembled WGS sequence"/>
</dbReference>
<protein>
    <submittedName>
        <fullName evidence="1">Uncharacterized protein</fullName>
    </submittedName>
</protein>
<name>A0A1V2I2B5_9ACTN</name>
<keyword evidence="2" id="KW-1185">Reference proteome</keyword>
<sequence>MLATRFETLAGATPAGVAEVFALVDGFDDALVEGLGRLDAVRGDALDALAGAVATTPMGPTVRDAAETILAGSVTDDALVALAGARTAVLGAAHDALLVAFDAALGRARSAWGPAGEPGPAPLPPGWGPALAGCRSWLRELAIAGWRGVDEDLVSSSAQARQAALVEPGLRRLAVLLDGMAAELRASGPVGLMSSPPVRRWGDLWARAQLLAWRGDWPPAGPVGGEPAGAVSGRLLVLGAEVAEHDTAARLRVHAILEPAADGGTDGRPRLVRAGVTVAKVDTLVGPALWRLLEGYPVLLGALAGHRALEIADMALLGSGDLVWREDAARLGDAADPFVTARVRLAEAVAAASGPLDRHPVRIAEPVLLEGYTTTWDEAARTLTFDLAGASVVVEADPVVDPASSLGPLTPALLASSSACLGLLRWDDDQWWLRPLAAQAIVKKKPVTAHAGDWALGGTDPKIAKARAKNGDAVAVLRERAGRLLRR</sequence>
<gene>
    <name evidence="1" type="ORF">BL253_30750</name>
</gene>